<evidence type="ECO:0000256" key="2">
    <source>
        <dbReference type="HAMAP-Rule" id="MF_00758"/>
    </source>
</evidence>
<dbReference type="Pfam" id="PF02622">
    <property type="entry name" value="DUF179"/>
    <property type="match status" value="1"/>
</dbReference>
<dbReference type="SUPFAM" id="SSF143456">
    <property type="entry name" value="VC0467-like"/>
    <property type="match status" value="1"/>
</dbReference>
<sequence>MNAKRNKNMDSLDLKGHCLIAMPGMSDPRFAKTVVLITSHDAEGSMGFILNQPVSTPTYDDILEELGLDGERKMVRMLARDVPVFRGGPVEQGRGFVLHTLDFASSNTMRLQNLAGLTATLDALKVLAAPLAPQRSHLFLGYAGWSAGQLEREIAENGWLTVQATPDLLFETRTELQYDAALGLLGISSASLSGSAGHA</sequence>
<proteinExistence type="inferred from homology"/>
<comment type="caution">
    <text evidence="3">The sequence shown here is derived from an EMBL/GenBank/DDBJ whole genome shotgun (WGS) entry which is preliminary data.</text>
</comment>
<dbReference type="Proteomes" id="UP001597101">
    <property type="component" value="Unassembled WGS sequence"/>
</dbReference>
<dbReference type="InterPro" id="IPR003774">
    <property type="entry name" value="AlgH-like"/>
</dbReference>
<keyword evidence="4" id="KW-1185">Reference proteome</keyword>
<dbReference type="RefSeq" id="WP_377211775.1">
    <property type="nucleotide sequence ID" value="NZ_JBHTJV010000003.1"/>
</dbReference>
<name>A0ABW3FG46_9HYPH</name>
<organism evidence="3 4">
    <name type="scientific">Pseudahrensia aquimaris</name>
    <dbReference type="NCBI Taxonomy" id="744461"/>
    <lineage>
        <taxon>Bacteria</taxon>
        <taxon>Pseudomonadati</taxon>
        <taxon>Pseudomonadota</taxon>
        <taxon>Alphaproteobacteria</taxon>
        <taxon>Hyphomicrobiales</taxon>
        <taxon>Ahrensiaceae</taxon>
        <taxon>Pseudahrensia</taxon>
    </lineage>
</organism>
<dbReference type="HAMAP" id="MF_00758">
    <property type="entry name" value="UPF0301"/>
    <property type="match status" value="1"/>
</dbReference>
<dbReference type="PANTHER" id="PTHR30327:SF1">
    <property type="entry name" value="UPF0301 PROTEIN YQGE"/>
    <property type="match status" value="1"/>
</dbReference>
<dbReference type="Gene3D" id="3.40.1740.10">
    <property type="entry name" value="VC0467-like"/>
    <property type="match status" value="1"/>
</dbReference>
<comment type="similarity">
    <text evidence="1 2">Belongs to the UPF0301 (AlgH) family.</text>
</comment>
<evidence type="ECO:0000256" key="1">
    <source>
        <dbReference type="ARBA" id="ARBA00009600"/>
    </source>
</evidence>
<reference evidence="4" key="1">
    <citation type="journal article" date="2019" name="Int. J. Syst. Evol. Microbiol.">
        <title>The Global Catalogue of Microorganisms (GCM) 10K type strain sequencing project: providing services to taxonomists for standard genome sequencing and annotation.</title>
        <authorList>
            <consortium name="The Broad Institute Genomics Platform"/>
            <consortium name="The Broad Institute Genome Sequencing Center for Infectious Disease"/>
            <person name="Wu L."/>
            <person name="Ma J."/>
        </authorList>
    </citation>
    <scope>NUCLEOTIDE SEQUENCE [LARGE SCALE GENOMIC DNA]</scope>
    <source>
        <strain evidence="4">CCUG 60023</strain>
    </source>
</reference>
<dbReference type="PANTHER" id="PTHR30327">
    <property type="entry name" value="UNCHARACTERIZED PROTEIN YQGE"/>
    <property type="match status" value="1"/>
</dbReference>
<accession>A0ABW3FG46</accession>
<gene>
    <name evidence="3" type="ORF">ACFQ14_05905</name>
</gene>
<evidence type="ECO:0000313" key="3">
    <source>
        <dbReference type="EMBL" id="MFD0915935.1"/>
    </source>
</evidence>
<dbReference type="EMBL" id="JBHTJV010000003">
    <property type="protein sequence ID" value="MFD0915935.1"/>
    <property type="molecule type" value="Genomic_DNA"/>
</dbReference>
<protein>
    <recommendedName>
        <fullName evidence="2">UPF0301 protein ACFQ14_05905</fullName>
    </recommendedName>
</protein>
<evidence type="ECO:0000313" key="4">
    <source>
        <dbReference type="Proteomes" id="UP001597101"/>
    </source>
</evidence>